<dbReference type="InterPro" id="IPR009100">
    <property type="entry name" value="AcylCoA_DH/oxidase_NM_dom_sf"/>
</dbReference>
<protein>
    <submittedName>
        <fullName evidence="1">Acyl-CoA dehydrogenase domain-containing protein</fullName>
    </submittedName>
</protein>
<accession>T0ZQA4</accession>
<dbReference type="SUPFAM" id="SSF56645">
    <property type="entry name" value="Acyl-CoA dehydrogenase NM domain-like"/>
    <property type="match status" value="1"/>
</dbReference>
<dbReference type="AlphaFoldDB" id="T0ZQA4"/>
<evidence type="ECO:0000313" key="1">
    <source>
        <dbReference type="EMBL" id="EQD50486.1"/>
    </source>
</evidence>
<dbReference type="GO" id="GO:0050660">
    <property type="term" value="F:flavin adenine dinucleotide binding"/>
    <property type="evidence" value="ECO:0007669"/>
    <property type="project" value="InterPro"/>
</dbReference>
<sequence length="184" mass="20072">DPTNGKSMLLDSRITSKNGYTISIRDIEGSRFMYRAPLRELRFVLEELLGVGQLTACPALADYSDELGASILEEAGRFAEAVLEPLNRAGDREGARWSPEGVRAATGFKDAYRRYAEGGWPQLGADPRYGGQRVPQPVSSAMQEIIASANLAFKLCPTAHARGRCTRSRAAAPMRSGAYSCRGW</sequence>
<gene>
    <name evidence="1" type="ORF">B2A_07289</name>
</gene>
<comment type="caution">
    <text evidence="1">The sequence shown here is derived from an EMBL/GenBank/DDBJ whole genome shotgun (WGS) entry which is preliminary data.</text>
</comment>
<feature type="non-terminal residue" evidence="1">
    <location>
        <position position="1"/>
    </location>
</feature>
<dbReference type="PANTHER" id="PTHR42803:SF1">
    <property type="entry name" value="BROAD-SPECIFICITY LINEAR ACYL-COA DEHYDROGENASE FADE5"/>
    <property type="match status" value="1"/>
</dbReference>
<dbReference type="InterPro" id="IPR052166">
    <property type="entry name" value="Diverse_Acyl-CoA_DH"/>
</dbReference>
<proteinExistence type="predicted"/>
<reference evidence="1" key="2">
    <citation type="journal article" date="2014" name="ISME J.">
        <title>Microbial stratification in low pH oxic and suboxic macroscopic growths along an acid mine drainage.</title>
        <authorList>
            <person name="Mendez-Garcia C."/>
            <person name="Mesa V."/>
            <person name="Sprenger R.R."/>
            <person name="Richter M."/>
            <person name="Diez M.S."/>
            <person name="Solano J."/>
            <person name="Bargiela R."/>
            <person name="Golyshina O.V."/>
            <person name="Manteca A."/>
            <person name="Ramos J.L."/>
            <person name="Gallego J.R."/>
            <person name="Llorente I."/>
            <person name="Martins Dos Santos V.A."/>
            <person name="Jensen O.N."/>
            <person name="Pelaez A.I."/>
            <person name="Sanchez J."/>
            <person name="Ferrer M."/>
        </authorList>
    </citation>
    <scope>NUCLEOTIDE SEQUENCE</scope>
</reference>
<dbReference type="GO" id="GO:0016627">
    <property type="term" value="F:oxidoreductase activity, acting on the CH-CH group of donors"/>
    <property type="evidence" value="ECO:0007669"/>
    <property type="project" value="InterPro"/>
</dbReference>
<organism evidence="1">
    <name type="scientific">mine drainage metagenome</name>
    <dbReference type="NCBI Taxonomy" id="410659"/>
    <lineage>
        <taxon>unclassified sequences</taxon>
        <taxon>metagenomes</taxon>
        <taxon>ecological metagenomes</taxon>
    </lineage>
</organism>
<name>T0ZQA4_9ZZZZ</name>
<dbReference type="PANTHER" id="PTHR42803">
    <property type="entry name" value="ACYL-COA DEHYDROGENASE"/>
    <property type="match status" value="1"/>
</dbReference>
<dbReference type="Gene3D" id="1.10.540.10">
    <property type="entry name" value="Acyl-CoA dehydrogenase/oxidase, N-terminal domain"/>
    <property type="match status" value="1"/>
</dbReference>
<reference evidence="1" key="1">
    <citation type="submission" date="2013-08" db="EMBL/GenBank/DDBJ databases">
        <authorList>
            <person name="Mendez C."/>
            <person name="Richter M."/>
            <person name="Ferrer M."/>
            <person name="Sanchez J."/>
        </authorList>
    </citation>
    <scope>NUCLEOTIDE SEQUENCE</scope>
</reference>
<dbReference type="EMBL" id="AUZZ01005211">
    <property type="protein sequence ID" value="EQD50486.1"/>
    <property type="molecule type" value="Genomic_DNA"/>
</dbReference>
<dbReference type="InterPro" id="IPR037069">
    <property type="entry name" value="AcylCoA_DH/ox_N_sf"/>
</dbReference>